<keyword evidence="3" id="KW-1185">Reference proteome</keyword>
<dbReference type="EMBL" id="JARKIE010000254">
    <property type="protein sequence ID" value="KAJ7661027.1"/>
    <property type="molecule type" value="Genomic_DNA"/>
</dbReference>
<evidence type="ECO:0000256" key="1">
    <source>
        <dbReference type="SAM" id="MobiDB-lite"/>
    </source>
</evidence>
<gene>
    <name evidence="2" type="ORF">B0H17DRAFT_1094664</name>
</gene>
<proteinExistence type="predicted"/>
<feature type="compositionally biased region" description="Basic residues" evidence="1">
    <location>
        <begin position="94"/>
        <end position="108"/>
    </location>
</feature>
<sequence>APAAPPRPPPCPAATPRTTPGPRPLRPPPPHTAPHTTAPSRTASRIRVPPPTRAASDSSHWSFLPFPHLSRAAAAAPRATRPTPPATQQAALRPKNRARGGCRQRRAPSPRQARADPPRAAFATSGNARATHVRIPGADSLISRMSHRLQGTKPATRARALPVQSGPTARDSRQTRAVHEACGTCVGAGGAQRGGRGSAGRW</sequence>
<feature type="compositionally biased region" description="Low complexity" evidence="1">
    <location>
        <begin position="33"/>
        <end position="43"/>
    </location>
</feature>
<evidence type="ECO:0000313" key="2">
    <source>
        <dbReference type="EMBL" id="KAJ7661027.1"/>
    </source>
</evidence>
<dbReference type="Proteomes" id="UP001221757">
    <property type="component" value="Unassembled WGS sequence"/>
</dbReference>
<dbReference type="AlphaFoldDB" id="A0AAD7CT82"/>
<accession>A0AAD7CT82</accession>
<feature type="region of interest" description="Disordered" evidence="1">
    <location>
        <begin position="149"/>
        <end position="175"/>
    </location>
</feature>
<organism evidence="2 3">
    <name type="scientific">Mycena rosella</name>
    <name type="common">Pink bonnet</name>
    <name type="synonym">Agaricus rosellus</name>
    <dbReference type="NCBI Taxonomy" id="1033263"/>
    <lineage>
        <taxon>Eukaryota</taxon>
        <taxon>Fungi</taxon>
        <taxon>Dikarya</taxon>
        <taxon>Basidiomycota</taxon>
        <taxon>Agaricomycotina</taxon>
        <taxon>Agaricomycetes</taxon>
        <taxon>Agaricomycetidae</taxon>
        <taxon>Agaricales</taxon>
        <taxon>Marasmiineae</taxon>
        <taxon>Mycenaceae</taxon>
        <taxon>Mycena</taxon>
    </lineage>
</organism>
<name>A0AAD7CT82_MYCRO</name>
<feature type="region of interest" description="Disordered" evidence="1">
    <location>
        <begin position="1"/>
        <end position="131"/>
    </location>
</feature>
<comment type="caution">
    <text evidence="2">The sequence shown here is derived from an EMBL/GenBank/DDBJ whole genome shotgun (WGS) entry which is preliminary data.</text>
</comment>
<feature type="non-terminal residue" evidence="2">
    <location>
        <position position="1"/>
    </location>
</feature>
<evidence type="ECO:0000313" key="3">
    <source>
        <dbReference type="Proteomes" id="UP001221757"/>
    </source>
</evidence>
<protein>
    <submittedName>
        <fullName evidence="2">Uncharacterized protein</fullName>
    </submittedName>
</protein>
<feature type="compositionally biased region" description="Low complexity" evidence="1">
    <location>
        <begin position="71"/>
        <end position="91"/>
    </location>
</feature>
<feature type="compositionally biased region" description="Pro residues" evidence="1">
    <location>
        <begin position="1"/>
        <end position="32"/>
    </location>
</feature>
<reference evidence="2" key="1">
    <citation type="submission" date="2023-03" db="EMBL/GenBank/DDBJ databases">
        <title>Massive genome expansion in bonnet fungi (Mycena s.s.) driven by repeated elements and novel gene families across ecological guilds.</title>
        <authorList>
            <consortium name="Lawrence Berkeley National Laboratory"/>
            <person name="Harder C.B."/>
            <person name="Miyauchi S."/>
            <person name="Viragh M."/>
            <person name="Kuo A."/>
            <person name="Thoen E."/>
            <person name="Andreopoulos B."/>
            <person name="Lu D."/>
            <person name="Skrede I."/>
            <person name="Drula E."/>
            <person name="Henrissat B."/>
            <person name="Morin E."/>
            <person name="Kohler A."/>
            <person name="Barry K."/>
            <person name="LaButti K."/>
            <person name="Morin E."/>
            <person name="Salamov A."/>
            <person name="Lipzen A."/>
            <person name="Mereny Z."/>
            <person name="Hegedus B."/>
            <person name="Baldrian P."/>
            <person name="Stursova M."/>
            <person name="Weitz H."/>
            <person name="Taylor A."/>
            <person name="Grigoriev I.V."/>
            <person name="Nagy L.G."/>
            <person name="Martin F."/>
            <person name="Kauserud H."/>
        </authorList>
    </citation>
    <scope>NUCLEOTIDE SEQUENCE</scope>
    <source>
        <strain evidence="2">CBHHK067</strain>
    </source>
</reference>